<evidence type="ECO:0000313" key="2">
    <source>
        <dbReference type="EMBL" id="KAF1984410.1"/>
    </source>
</evidence>
<protein>
    <submittedName>
        <fullName evidence="2">Uncharacterized protein</fullName>
    </submittedName>
</protein>
<feature type="compositionally biased region" description="Polar residues" evidence="1">
    <location>
        <begin position="173"/>
        <end position="182"/>
    </location>
</feature>
<gene>
    <name evidence="2" type="ORF">K402DRAFT_422928</name>
</gene>
<feature type="region of interest" description="Disordered" evidence="1">
    <location>
        <begin position="115"/>
        <end position="250"/>
    </location>
</feature>
<organism evidence="2 3">
    <name type="scientific">Aulographum hederae CBS 113979</name>
    <dbReference type="NCBI Taxonomy" id="1176131"/>
    <lineage>
        <taxon>Eukaryota</taxon>
        <taxon>Fungi</taxon>
        <taxon>Dikarya</taxon>
        <taxon>Ascomycota</taxon>
        <taxon>Pezizomycotina</taxon>
        <taxon>Dothideomycetes</taxon>
        <taxon>Pleosporomycetidae</taxon>
        <taxon>Aulographales</taxon>
        <taxon>Aulographaceae</taxon>
    </lineage>
</organism>
<dbReference type="EMBL" id="ML977168">
    <property type="protein sequence ID" value="KAF1984410.1"/>
    <property type="molecule type" value="Genomic_DNA"/>
</dbReference>
<feature type="compositionally biased region" description="Low complexity" evidence="1">
    <location>
        <begin position="163"/>
        <end position="172"/>
    </location>
</feature>
<evidence type="ECO:0000313" key="3">
    <source>
        <dbReference type="Proteomes" id="UP000800041"/>
    </source>
</evidence>
<keyword evidence="3" id="KW-1185">Reference proteome</keyword>
<feature type="compositionally biased region" description="Basic and acidic residues" evidence="1">
    <location>
        <begin position="187"/>
        <end position="206"/>
    </location>
</feature>
<accession>A0A6G1GUF6</accession>
<sequence length="250" mass="28434">MDSTTETPSSQAGVIHQLSCGHTVSSMPGNVRTRWRCASNCVCPQATKNTLGEFVCKACAKAKRDLQAQSGNEPLDMDMDDIKASTFRVTNIVKGPDDLAMIDLELRFEGSFRQEEGKERGLTRQQKIQMSMDARRKRLEERSRRAGREPYDGRRYRPRPTRRSPSPFSRLSQAMSGVSLGTQAPPPDRRPRPDNRAPFFDRDARSKSPSPARRSRSPPASPRYYNYDEFIRSYRQRTPPTGGRGRRRPL</sequence>
<proteinExistence type="predicted"/>
<dbReference type="Proteomes" id="UP000800041">
    <property type="component" value="Unassembled WGS sequence"/>
</dbReference>
<feature type="compositionally biased region" description="Basic and acidic residues" evidence="1">
    <location>
        <begin position="138"/>
        <end position="155"/>
    </location>
</feature>
<name>A0A6G1GUF6_9PEZI</name>
<evidence type="ECO:0000256" key="1">
    <source>
        <dbReference type="SAM" id="MobiDB-lite"/>
    </source>
</evidence>
<reference evidence="2" key="1">
    <citation type="journal article" date="2020" name="Stud. Mycol.">
        <title>101 Dothideomycetes genomes: a test case for predicting lifestyles and emergence of pathogens.</title>
        <authorList>
            <person name="Haridas S."/>
            <person name="Albert R."/>
            <person name="Binder M."/>
            <person name="Bloem J."/>
            <person name="Labutti K."/>
            <person name="Salamov A."/>
            <person name="Andreopoulos B."/>
            <person name="Baker S."/>
            <person name="Barry K."/>
            <person name="Bills G."/>
            <person name="Bluhm B."/>
            <person name="Cannon C."/>
            <person name="Castanera R."/>
            <person name="Culley D."/>
            <person name="Daum C."/>
            <person name="Ezra D."/>
            <person name="Gonzalez J."/>
            <person name="Henrissat B."/>
            <person name="Kuo A."/>
            <person name="Liang C."/>
            <person name="Lipzen A."/>
            <person name="Lutzoni F."/>
            <person name="Magnuson J."/>
            <person name="Mondo S."/>
            <person name="Nolan M."/>
            <person name="Ohm R."/>
            <person name="Pangilinan J."/>
            <person name="Park H.-J."/>
            <person name="Ramirez L."/>
            <person name="Alfaro M."/>
            <person name="Sun H."/>
            <person name="Tritt A."/>
            <person name="Yoshinaga Y."/>
            <person name="Zwiers L.-H."/>
            <person name="Turgeon B."/>
            <person name="Goodwin S."/>
            <person name="Spatafora J."/>
            <person name="Crous P."/>
            <person name="Grigoriev I."/>
        </authorList>
    </citation>
    <scope>NUCLEOTIDE SEQUENCE</scope>
    <source>
        <strain evidence="2">CBS 113979</strain>
    </source>
</reference>
<dbReference type="AlphaFoldDB" id="A0A6G1GUF6"/>